<organism evidence="2 3">
    <name type="scientific">Viridothelium virens</name>
    <name type="common">Speckled blister lichen</name>
    <name type="synonym">Trypethelium virens</name>
    <dbReference type="NCBI Taxonomy" id="1048519"/>
    <lineage>
        <taxon>Eukaryota</taxon>
        <taxon>Fungi</taxon>
        <taxon>Dikarya</taxon>
        <taxon>Ascomycota</taxon>
        <taxon>Pezizomycotina</taxon>
        <taxon>Dothideomycetes</taxon>
        <taxon>Dothideomycetes incertae sedis</taxon>
        <taxon>Trypetheliales</taxon>
        <taxon>Trypetheliaceae</taxon>
        <taxon>Viridothelium</taxon>
    </lineage>
</organism>
<feature type="compositionally biased region" description="Basic and acidic residues" evidence="1">
    <location>
        <begin position="159"/>
        <end position="168"/>
    </location>
</feature>
<evidence type="ECO:0000313" key="3">
    <source>
        <dbReference type="Proteomes" id="UP000800092"/>
    </source>
</evidence>
<name>A0A6A6HNL6_VIRVR</name>
<proteinExistence type="predicted"/>
<dbReference type="NCBIfam" id="TIGR03833">
    <property type="entry name" value="YwbE family protein"/>
    <property type="match status" value="1"/>
</dbReference>
<sequence length="208" mass="22478">MMHRPRNRQPRGHHDQNTDPRHTQHHTSLNTSQRGRGSRGGPRIGTSRQTLSAVPTIQQVVPGARVSIVLKADQGTGREVQGIVQDVLTRGDHPRGIKVRTSDGRVGRVQRLSSSGVEETPQGSNTTSTSSTNAEVETPGYLGSEQRGLNLGDLLPISGDERVERERNEEDDGVMAGQDEAGVSVCPVCGKFKGDETAVAHHVSTHFE</sequence>
<feature type="region of interest" description="Disordered" evidence="1">
    <location>
        <begin position="93"/>
        <end position="179"/>
    </location>
</feature>
<dbReference type="PANTHER" id="PTHR40069">
    <property type="entry name" value="YWBE PROTEIN"/>
    <property type="match status" value="1"/>
</dbReference>
<feature type="compositionally biased region" description="Polar residues" evidence="1">
    <location>
        <begin position="111"/>
        <end position="123"/>
    </location>
</feature>
<evidence type="ECO:0000313" key="2">
    <source>
        <dbReference type="EMBL" id="KAF2239462.1"/>
    </source>
</evidence>
<feature type="region of interest" description="Disordered" evidence="1">
    <location>
        <begin position="1"/>
        <end position="53"/>
    </location>
</feature>
<feature type="compositionally biased region" description="Low complexity" evidence="1">
    <location>
        <begin position="124"/>
        <end position="133"/>
    </location>
</feature>
<dbReference type="Pfam" id="PF09962">
    <property type="entry name" value="DUF2196"/>
    <property type="match status" value="1"/>
</dbReference>
<dbReference type="Proteomes" id="UP000800092">
    <property type="component" value="Unassembled WGS sequence"/>
</dbReference>
<protein>
    <recommendedName>
        <fullName evidence="4">UBZ4-type domain-containing protein</fullName>
    </recommendedName>
</protein>
<dbReference type="EMBL" id="ML991772">
    <property type="protein sequence ID" value="KAF2239462.1"/>
    <property type="molecule type" value="Genomic_DNA"/>
</dbReference>
<dbReference type="OrthoDB" id="20105at2759"/>
<dbReference type="InterPro" id="IPR019240">
    <property type="entry name" value="DUF2196"/>
</dbReference>
<dbReference type="PANTHER" id="PTHR40069:SF1">
    <property type="entry name" value="YWBE PROTEIN"/>
    <property type="match status" value="1"/>
</dbReference>
<evidence type="ECO:0008006" key="4">
    <source>
        <dbReference type="Google" id="ProtNLM"/>
    </source>
</evidence>
<gene>
    <name evidence="2" type="ORF">EV356DRAFT_499593</name>
</gene>
<keyword evidence="3" id="KW-1185">Reference proteome</keyword>
<reference evidence="2" key="1">
    <citation type="journal article" date="2020" name="Stud. Mycol.">
        <title>101 Dothideomycetes genomes: a test case for predicting lifestyles and emergence of pathogens.</title>
        <authorList>
            <person name="Haridas S."/>
            <person name="Albert R."/>
            <person name="Binder M."/>
            <person name="Bloem J."/>
            <person name="Labutti K."/>
            <person name="Salamov A."/>
            <person name="Andreopoulos B."/>
            <person name="Baker S."/>
            <person name="Barry K."/>
            <person name="Bills G."/>
            <person name="Bluhm B."/>
            <person name="Cannon C."/>
            <person name="Castanera R."/>
            <person name="Culley D."/>
            <person name="Daum C."/>
            <person name="Ezra D."/>
            <person name="Gonzalez J."/>
            <person name="Henrissat B."/>
            <person name="Kuo A."/>
            <person name="Liang C."/>
            <person name="Lipzen A."/>
            <person name="Lutzoni F."/>
            <person name="Magnuson J."/>
            <person name="Mondo S."/>
            <person name="Nolan M."/>
            <person name="Ohm R."/>
            <person name="Pangilinan J."/>
            <person name="Park H.-J."/>
            <person name="Ramirez L."/>
            <person name="Alfaro M."/>
            <person name="Sun H."/>
            <person name="Tritt A."/>
            <person name="Yoshinaga Y."/>
            <person name="Zwiers L.-H."/>
            <person name="Turgeon B."/>
            <person name="Goodwin S."/>
            <person name="Spatafora J."/>
            <person name="Crous P."/>
            <person name="Grigoriev I."/>
        </authorList>
    </citation>
    <scope>NUCLEOTIDE SEQUENCE</scope>
    <source>
        <strain evidence="2">Tuck. ex Michener</strain>
    </source>
</reference>
<evidence type="ECO:0000256" key="1">
    <source>
        <dbReference type="SAM" id="MobiDB-lite"/>
    </source>
</evidence>
<accession>A0A6A6HNL6</accession>
<feature type="compositionally biased region" description="Basic residues" evidence="1">
    <location>
        <begin position="1"/>
        <end position="11"/>
    </location>
</feature>
<feature type="compositionally biased region" description="Basic and acidic residues" evidence="1">
    <location>
        <begin position="93"/>
        <end position="106"/>
    </location>
</feature>
<feature type="compositionally biased region" description="Basic and acidic residues" evidence="1">
    <location>
        <begin position="12"/>
        <end position="22"/>
    </location>
</feature>
<dbReference type="AlphaFoldDB" id="A0A6A6HNL6"/>